<organism evidence="1 2">
    <name type="scientific">Westerdykella ornata</name>
    <dbReference type="NCBI Taxonomy" id="318751"/>
    <lineage>
        <taxon>Eukaryota</taxon>
        <taxon>Fungi</taxon>
        <taxon>Dikarya</taxon>
        <taxon>Ascomycota</taxon>
        <taxon>Pezizomycotina</taxon>
        <taxon>Dothideomycetes</taxon>
        <taxon>Pleosporomycetidae</taxon>
        <taxon>Pleosporales</taxon>
        <taxon>Sporormiaceae</taxon>
        <taxon>Westerdykella</taxon>
    </lineage>
</organism>
<protein>
    <submittedName>
        <fullName evidence="1">Uncharacterized protein</fullName>
    </submittedName>
</protein>
<dbReference type="Proteomes" id="UP000800097">
    <property type="component" value="Unassembled WGS sequence"/>
</dbReference>
<evidence type="ECO:0000313" key="1">
    <source>
        <dbReference type="EMBL" id="KAF2272647.1"/>
    </source>
</evidence>
<dbReference type="EMBL" id="ML986518">
    <property type="protein sequence ID" value="KAF2272647.1"/>
    <property type="molecule type" value="Genomic_DNA"/>
</dbReference>
<dbReference type="AlphaFoldDB" id="A0A6A6J8R4"/>
<gene>
    <name evidence="1" type="ORF">EI97DRAFT_461749</name>
</gene>
<dbReference type="GeneID" id="54554394"/>
<evidence type="ECO:0000313" key="2">
    <source>
        <dbReference type="Proteomes" id="UP000800097"/>
    </source>
</evidence>
<dbReference type="OrthoDB" id="3711359at2759"/>
<reference evidence="1" key="1">
    <citation type="journal article" date="2020" name="Stud. Mycol.">
        <title>101 Dothideomycetes genomes: a test case for predicting lifestyles and emergence of pathogens.</title>
        <authorList>
            <person name="Haridas S."/>
            <person name="Albert R."/>
            <person name="Binder M."/>
            <person name="Bloem J."/>
            <person name="Labutti K."/>
            <person name="Salamov A."/>
            <person name="Andreopoulos B."/>
            <person name="Baker S."/>
            <person name="Barry K."/>
            <person name="Bills G."/>
            <person name="Bluhm B."/>
            <person name="Cannon C."/>
            <person name="Castanera R."/>
            <person name="Culley D."/>
            <person name="Daum C."/>
            <person name="Ezra D."/>
            <person name="Gonzalez J."/>
            <person name="Henrissat B."/>
            <person name="Kuo A."/>
            <person name="Liang C."/>
            <person name="Lipzen A."/>
            <person name="Lutzoni F."/>
            <person name="Magnuson J."/>
            <person name="Mondo S."/>
            <person name="Nolan M."/>
            <person name="Ohm R."/>
            <person name="Pangilinan J."/>
            <person name="Park H.-J."/>
            <person name="Ramirez L."/>
            <person name="Alfaro M."/>
            <person name="Sun H."/>
            <person name="Tritt A."/>
            <person name="Yoshinaga Y."/>
            <person name="Zwiers L.-H."/>
            <person name="Turgeon B."/>
            <person name="Goodwin S."/>
            <person name="Spatafora J."/>
            <person name="Crous P."/>
            <person name="Grigoriev I."/>
        </authorList>
    </citation>
    <scope>NUCLEOTIDE SEQUENCE</scope>
    <source>
        <strain evidence="1">CBS 379.55</strain>
    </source>
</reference>
<sequence>MTSPSFFDRLVYDVRVVIYEHMDLPPLGDGKDFSGLWLSCRQAKKELEAAAAKAARRYLEQFKGASKANMGMIMRPLPPLMDLQDLNIRLPIAALWSDRQWVPLFTKNFNKVAIVFQGELPYTHVMSYLTSPSDRLHALTRLLEKYTKFDFGRARGYPELVHWRLQDTKPMAKRISIAWDLRPSHSHGTPLPLRGGGFGEPLSCKARSMPTTYQQNPSSTGYVVKTGLCWKLE</sequence>
<proteinExistence type="predicted"/>
<accession>A0A6A6J8R4</accession>
<name>A0A6A6J8R4_WESOR</name>
<keyword evidence="2" id="KW-1185">Reference proteome</keyword>
<dbReference type="RefSeq" id="XP_033650186.1">
    <property type="nucleotide sequence ID" value="XM_033801219.1"/>
</dbReference>